<reference evidence="1" key="1">
    <citation type="submission" date="2023-10" db="EMBL/GenBank/DDBJ databases">
        <title>Amphibacter perezi, gen. nov., sp. nov. a novel taxa of the family Comamonadaceae, class Betaproteobacteria isolated from the skin microbiota of Pelophylax perezi from different populations.</title>
        <authorList>
            <person name="Costa S."/>
            <person name="Proenca D.N."/>
            <person name="Lopes I."/>
            <person name="Morais P.V."/>
        </authorList>
    </citation>
    <scope>NUCLEOTIDE SEQUENCE</scope>
    <source>
        <strain evidence="1">SL12-8</strain>
    </source>
</reference>
<protein>
    <submittedName>
        <fullName evidence="1">DNA-directed RNA polymerase subunit beta</fullName>
        <ecNumber evidence="1">2.7.7.6</ecNumber>
    </submittedName>
</protein>
<accession>A0ACC6NYU4</accession>
<keyword evidence="1" id="KW-0808">Transferase</keyword>
<dbReference type="EC" id="2.7.7.6" evidence="1"/>
<dbReference type="Proteomes" id="UP001364695">
    <property type="component" value="Unassembled WGS sequence"/>
</dbReference>
<organism evidence="1 2">
    <name type="scientific">Amphibiibacter pelophylacis</name>
    <dbReference type="NCBI Taxonomy" id="1799477"/>
    <lineage>
        <taxon>Bacteria</taxon>
        <taxon>Pseudomonadati</taxon>
        <taxon>Pseudomonadota</taxon>
        <taxon>Betaproteobacteria</taxon>
        <taxon>Burkholderiales</taxon>
        <taxon>Sphaerotilaceae</taxon>
        <taxon>Amphibiibacter</taxon>
    </lineage>
</organism>
<sequence>MRGLLDLFKQLTPDEEHFDAIRIGLASPEKIRSWSFGEVKKPETINYRTFKPERDGLFCAKIFGPIKDFECLCGKYKRLKHKGVICEKCGVEVTQANVRRDRMGHIDLAAPCAHIWFLKSLPSRLGLVLDMTLRDIERVLYFEAYVVVDPGMTPLKKFSIMSEDEYEAKVEEYGDEFIAMMGAEGIQKLLADIDLDTEIERLRGDMTGSELKVKKNSKRLKVMEAFKKSGIKPQWMVMDVLPVLPPDLRPLVPLDGGRFATSDLNDLYRRVINRNNRLARLLELKAPEIIVRNEKRMLQEAVDSLLDNGRRGKAMTGANKRALKSLADMIKGKGGRFRQNLLGKRVDYSGRSVITVGPTLKLHQCGLPKLMALELFKPFIFSRLEAMGVATTIKAAKKEVESGTPVVWDILEEVIKEHPIMLNRAPTLHRLGIQAFEPVLIEGKAIQLHPLVCSAFNADFDGDQMAVHVPLSIEAQMEARALMLASNNVLFPASGEPSIVPSQDVVLGLYYATRERINGKGEGMIFSDIGEVDRALANGVIEVTARINVRLTEWVRSRDSNEFVPETKLVSTTVGRALLSEILPKGLPFANINKALKKKEISRLINASFRKCGLKETVVLADKLLQSGFRLATRAGISIAIDDMLVPPQKQALIERAEAEVKEIEKQYTSGLVTAGERYNKVVDIWGKTGDEVGKVMMSQLAKQKVIDRHGNEVDQESFNSIYMMADSGARGSAAQIRQLAGMRGLMAKPDGSIIETPITANFREGLNVLQYFISTHGARKGLADTALKTANSGYLTRRLVDVTQDLVVTEQDCGTSNGFAMRALVEGGDVIESLRDRILGRVTATEVLNPETQELLVNAGVMLDEDVLDVLEAAGVDEVKVRTPLTCDTRYGLCAKCYGRDLGRGGLVNGGEAVGVIAAQSIGEPGTQLTMRTFHIGGAASRAAVASSVEAKSDGIIGFNATMRYVTNGKNELVVISRSGEIVITDPHGRERERHKVPYGALLNIRPDETIKAGKVLANWDPLTRPIITEFAGKARFENVEEGVTVAKQVDELTGLSTLVVIDPKRRGSAKVVRPQVKLLDEAGNEVKIPGTDHSVTIGFPVGALIQVRDGQDLLPGEVLARIPMEGQKTRDITGGLPRVAELFEARSPKDKGILAEQTGTVSFGKETKGKVRLQITSPEGTVHEELVPKEKNILVHEGQVVNKGEHIVDGPADPQDILRLLGVEELARYIVDEVQDVYRLQGVKINDKHIEVIVRQMLRRVQIVNPGDSNYITGEQIERSELLMTNEDLSRKGKLVATYADVLLGITKASLSTDSFISAASFQETTRVLTEAAIMGKRDELRGLKENVIVGRLIPAGTGLAFHEARKVKDKLDDEERRANDLREAQEALARVDAEQEILAAGAPAEGVSDTAQE</sequence>
<comment type="caution">
    <text evidence="1">The sequence shown here is derived from an EMBL/GenBank/DDBJ whole genome shotgun (WGS) entry which is preliminary data.</text>
</comment>
<keyword evidence="1" id="KW-0240">DNA-directed RNA polymerase</keyword>
<name>A0ACC6NYU4_9BURK</name>
<evidence type="ECO:0000313" key="1">
    <source>
        <dbReference type="EMBL" id="MEJ7136819.1"/>
    </source>
</evidence>
<keyword evidence="2" id="KW-1185">Reference proteome</keyword>
<keyword evidence="1" id="KW-0548">Nucleotidyltransferase</keyword>
<gene>
    <name evidence="1" type="primary">rpoC</name>
    <name evidence="1" type="ORF">RV045_00045</name>
</gene>
<evidence type="ECO:0000313" key="2">
    <source>
        <dbReference type="Proteomes" id="UP001364695"/>
    </source>
</evidence>
<keyword evidence="1" id="KW-0804">Transcription</keyword>
<proteinExistence type="predicted"/>
<dbReference type="EMBL" id="JAWDIE010000001">
    <property type="protein sequence ID" value="MEJ7136819.1"/>
    <property type="molecule type" value="Genomic_DNA"/>
</dbReference>